<protein>
    <submittedName>
        <fullName evidence="1">Uncharacterized protein</fullName>
    </submittedName>
</protein>
<comment type="caution">
    <text evidence="1">The sequence shown here is derived from an EMBL/GenBank/DDBJ whole genome shotgun (WGS) entry which is preliminary data.</text>
</comment>
<dbReference type="EMBL" id="CM046514">
    <property type="protein sequence ID" value="KAI8650392.1"/>
    <property type="molecule type" value="Genomic_DNA"/>
</dbReference>
<reference evidence="1" key="1">
    <citation type="submission" date="2022-06" db="EMBL/GenBank/DDBJ databases">
        <title>Fusarium solani species complex genomes reveal bases of compartmentalisation and animal pathogenesis.</title>
        <authorList>
            <person name="Tsai I.J."/>
        </authorList>
    </citation>
    <scope>NUCLEOTIDE SEQUENCE</scope>
    <source>
        <strain evidence="1">Fu6.1</strain>
    </source>
</reference>
<dbReference type="Proteomes" id="UP001065298">
    <property type="component" value="Chromosome 12"/>
</dbReference>
<proteinExistence type="predicted"/>
<sequence length="446" mass="49140">MVLIVNAFGTPYEIGFQHGQQAKDQVLGSISYYGSLFESTCGLDWPSVREEATKYLDTLERLCPEYLEEIRGIAEGAGVTLLDIVALNVRTEINFGLFNDEPKLPIQLDGCTALAIKSGHGPSFLSQNWDWVTRQGQNLIVYTVQQPDTDIPRFTVVTEAGIIGKIGLNESGVGVCLNAIKARGVDHTKWPVHLALRKVLESSSRQSAIDELVSTGLAGSAHLLIADEFGATGLESTAKTVELLPADNQGVVIHSNHLLLDHDGSEEHLWLLDSPQRSGRMQQLVTEELSSKPALTASDIFKLFQDEEGYPNGINRDAVDDSNAETLFNIIMNLSERTATIAFGRTTNVVERVHLPDKTNVVTHEIPAKLVPDMVKFQAALELIYGKSAAGLNFDWKHEGDDIIVKTYWKEPEDLLKELQEKDGAIKEEAAKDKAIKEEADPKKEN</sequence>
<name>A0ACC0QDL3_9HYPO</name>
<evidence type="ECO:0000313" key="1">
    <source>
        <dbReference type="EMBL" id="KAI8650392.1"/>
    </source>
</evidence>
<organism evidence="1 2">
    <name type="scientific">Fusarium keratoplasticum</name>
    <dbReference type="NCBI Taxonomy" id="1328300"/>
    <lineage>
        <taxon>Eukaryota</taxon>
        <taxon>Fungi</taxon>
        <taxon>Dikarya</taxon>
        <taxon>Ascomycota</taxon>
        <taxon>Pezizomycotina</taxon>
        <taxon>Sordariomycetes</taxon>
        <taxon>Hypocreomycetidae</taxon>
        <taxon>Hypocreales</taxon>
        <taxon>Nectriaceae</taxon>
        <taxon>Fusarium</taxon>
        <taxon>Fusarium solani species complex</taxon>
    </lineage>
</organism>
<accession>A0ACC0QDL3</accession>
<gene>
    <name evidence="1" type="ORF">NCS57_01372700</name>
</gene>
<keyword evidence="2" id="KW-1185">Reference proteome</keyword>
<evidence type="ECO:0000313" key="2">
    <source>
        <dbReference type="Proteomes" id="UP001065298"/>
    </source>
</evidence>